<feature type="binding site" evidence="2">
    <location>
        <position position="111"/>
    </location>
    <ligand>
        <name>Fe cation</name>
        <dbReference type="ChEBI" id="CHEBI:24875"/>
        <note>catalytic</note>
    </ligand>
</feature>
<dbReference type="GO" id="GO:0005506">
    <property type="term" value="F:iron ion binding"/>
    <property type="evidence" value="ECO:0007669"/>
    <property type="project" value="InterPro"/>
</dbReference>
<sequence>MTSTLPELSPLPTLSDSPAAPESLALPEFDVHPGFDHQELRAHIPAARLLWTPTELRDLTITVARELATPLHELAEYVPEQRWWARLALTRGVELWLLTWLPAQGTEPHDHAGAAGSFTVLSGELTEHYVYAPGPVRTRTHHSGAGIGFGPRRAHQVLNLSAGPAATVHAYSPPLLPTREYAELSQVPAELPSVARATS</sequence>
<keyword evidence="2" id="KW-0408">Iron</keyword>
<evidence type="ECO:0000313" key="4">
    <source>
        <dbReference type="Proteomes" id="UP000185511"/>
    </source>
</evidence>
<dbReference type="GO" id="GO:0016702">
    <property type="term" value="F:oxidoreductase activity, acting on single donors with incorporation of molecular oxygen, incorporation of two atoms of oxygen"/>
    <property type="evidence" value="ECO:0007669"/>
    <property type="project" value="InterPro"/>
</dbReference>
<name>A0AAC9LAY6_9PSEU</name>
<dbReference type="Proteomes" id="UP000185511">
    <property type="component" value="Chromosome"/>
</dbReference>
<dbReference type="AlphaFoldDB" id="A0AAC9LAY6"/>
<evidence type="ECO:0000256" key="1">
    <source>
        <dbReference type="ARBA" id="ARBA00006622"/>
    </source>
</evidence>
<dbReference type="InterPro" id="IPR014710">
    <property type="entry name" value="RmlC-like_jellyroll"/>
</dbReference>
<organism evidence="3 4">
    <name type="scientific">Actinoalloteichus fjordicus</name>
    <dbReference type="NCBI Taxonomy" id="1612552"/>
    <lineage>
        <taxon>Bacteria</taxon>
        <taxon>Bacillati</taxon>
        <taxon>Actinomycetota</taxon>
        <taxon>Actinomycetes</taxon>
        <taxon>Pseudonocardiales</taxon>
        <taxon>Pseudonocardiaceae</taxon>
        <taxon>Actinoalloteichus</taxon>
    </lineage>
</organism>
<evidence type="ECO:0000313" key="3">
    <source>
        <dbReference type="EMBL" id="APU13337.1"/>
    </source>
</evidence>
<dbReference type="InterPro" id="IPR011051">
    <property type="entry name" value="RmlC_Cupin_sf"/>
</dbReference>
<dbReference type="CDD" id="cd10548">
    <property type="entry name" value="cupin_CDO"/>
    <property type="match status" value="1"/>
</dbReference>
<dbReference type="SUPFAM" id="SSF51182">
    <property type="entry name" value="RmlC-like cupins"/>
    <property type="match status" value="1"/>
</dbReference>
<keyword evidence="3" id="KW-0560">Oxidoreductase</keyword>
<dbReference type="KEGG" id="acad:UA74_06320"/>
<feature type="binding site" evidence="2">
    <location>
        <position position="155"/>
    </location>
    <ligand>
        <name>Fe cation</name>
        <dbReference type="ChEBI" id="CHEBI:24875"/>
        <note>catalytic</note>
    </ligand>
</feature>
<accession>A0AAC9LAY6</accession>
<comment type="similarity">
    <text evidence="1">Belongs to the cysteine dioxygenase family.</text>
</comment>
<dbReference type="EMBL" id="CP016076">
    <property type="protein sequence ID" value="APU13337.1"/>
    <property type="molecule type" value="Genomic_DNA"/>
</dbReference>
<reference evidence="4" key="1">
    <citation type="submission" date="2016-06" db="EMBL/GenBank/DDBJ databases">
        <title>Complete genome sequence of Actinoalloteichus fjordicus DSM 46855 (=ADI127-17), type strain of the new species Actinoalloteichus fjordicus.</title>
        <authorList>
            <person name="Ruckert C."/>
            <person name="Nouioui I."/>
            <person name="Willmese J."/>
            <person name="van Wezel G."/>
            <person name="Klenk H.-P."/>
            <person name="Kalinowski J."/>
            <person name="Zotchev S.B."/>
        </authorList>
    </citation>
    <scope>NUCLEOTIDE SEQUENCE [LARGE SCALE GENOMIC DNA]</scope>
    <source>
        <strain evidence="4">ADI127-7</strain>
    </source>
</reference>
<dbReference type="Gene3D" id="2.60.120.10">
    <property type="entry name" value="Jelly Rolls"/>
    <property type="match status" value="1"/>
</dbReference>
<dbReference type="InterPro" id="IPR010300">
    <property type="entry name" value="CDO_1"/>
</dbReference>
<dbReference type="RefSeq" id="WP_083682971.1">
    <property type="nucleotide sequence ID" value="NZ_CP016076.1"/>
</dbReference>
<protein>
    <submittedName>
        <fullName evidence="3">Cysteine dioxygenase type I</fullName>
    </submittedName>
</protein>
<evidence type="ECO:0000256" key="2">
    <source>
        <dbReference type="PIRSR" id="PIRSR610300-51"/>
    </source>
</evidence>
<proteinExistence type="inferred from homology"/>
<keyword evidence="2" id="KW-0479">Metal-binding</keyword>
<gene>
    <name evidence="3" type="ORF">UA74_06320</name>
</gene>
<feature type="binding site" evidence="2">
    <location>
        <position position="109"/>
    </location>
    <ligand>
        <name>Fe cation</name>
        <dbReference type="ChEBI" id="CHEBI:24875"/>
        <note>catalytic</note>
    </ligand>
</feature>
<dbReference type="Pfam" id="PF05995">
    <property type="entry name" value="CDO_I"/>
    <property type="match status" value="1"/>
</dbReference>
<keyword evidence="4" id="KW-1185">Reference proteome</keyword>
<keyword evidence="3" id="KW-0223">Dioxygenase</keyword>